<proteinExistence type="predicted"/>
<dbReference type="AlphaFoldDB" id="A0A078L4L4"/>
<gene>
    <name evidence="2" type="ORF">BN59_03173</name>
</gene>
<feature type="compositionally biased region" description="Polar residues" evidence="1">
    <location>
        <begin position="186"/>
        <end position="195"/>
    </location>
</feature>
<evidence type="ECO:0000313" key="2">
    <source>
        <dbReference type="EMBL" id="CDZ78858.1"/>
    </source>
</evidence>
<name>A0A078L4L4_9GAMM</name>
<evidence type="ECO:0000313" key="3">
    <source>
        <dbReference type="Proteomes" id="UP000044071"/>
    </source>
</evidence>
<evidence type="ECO:0000256" key="1">
    <source>
        <dbReference type="SAM" id="MobiDB-lite"/>
    </source>
</evidence>
<reference evidence="2 3" key="1">
    <citation type="submission" date="2014-06" db="EMBL/GenBank/DDBJ databases">
        <authorList>
            <person name="Urmite Genomes Urmite Genomes"/>
        </authorList>
    </citation>
    <scope>NUCLEOTIDE SEQUENCE [LARGE SCALE GENOMIC DNA]</scope>
</reference>
<dbReference type="EMBL" id="CCSB01000004">
    <property type="protein sequence ID" value="CDZ78858.1"/>
    <property type="molecule type" value="Genomic_DNA"/>
</dbReference>
<protein>
    <recommendedName>
        <fullName evidence="4">Phasin domain-containing protein</fullName>
    </recommendedName>
</protein>
<feature type="compositionally biased region" description="Basic residues" evidence="1">
    <location>
        <begin position="163"/>
        <end position="173"/>
    </location>
</feature>
<organism evidence="2 3">
    <name type="scientific">Legionella massiliensis</name>
    <dbReference type="NCBI Taxonomy" id="1034943"/>
    <lineage>
        <taxon>Bacteria</taxon>
        <taxon>Pseudomonadati</taxon>
        <taxon>Pseudomonadota</taxon>
        <taxon>Gammaproteobacteria</taxon>
        <taxon>Legionellales</taxon>
        <taxon>Legionellaceae</taxon>
        <taxon>Legionella</taxon>
    </lineage>
</organism>
<dbReference type="OrthoDB" id="5654197at2"/>
<feature type="compositionally biased region" description="Low complexity" evidence="1">
    <location>
        <begin position="152"/>
        <end position="162"/>
    </location>
</feature>
<dbReference type="eggNOG" id="ENOG5031F16">
    <property type="taxonomic scope" value="Bacteria"/>
</dbReference>
<accession>A0A078L4L4</accession>
<dbReference type="Proteomes" id="UP000044071">
    <property type="component" value="Unassembled WGS sequence"/>
</dbReference>
<sequence length="222" mass="24665">MKEDFLKKWNLMTNEMQKSLQSMMDLNAKTLQNFSYLKPGDLSGLKQPGDLLGKHLALTMENSQKILDYMHRSFQILESALLSVSKEIKENPVESFVRVEAEFEPLSTKVKKPRAKAASAEKKAKSTASATKKVEMKKKEDKPKKKAKASELKSSAAPTVAKKVAKPKVAKIKAKPEAKIQAKPNLTETKVNSDPSMDKSKQPIAGASLSEQENKLKNPLQK</sequence>
<dbReference type="STRING" id="1034943.BN59_03173"/>
<keyword evidence="3" id="KW-1185">Reference proteome</keyword>
<evidence type="ECO:0008006" key="4">
    <source>
        <dbReference type="Google" id="ProtNLM"/>
    </source>
</evidence>
<feature type="compositionally biased region" description="Basic and acidic residues" evidence="1">
    <location>
        <begin position="132"/>
        <end position="151"/>
    </location>
</feature>
<feature type="region of interest" description="Disordered" evidence="1">
    <location>
        <begin position="107"/>
        <end position="222"/>
    </location>
</feature>
<dbReference type="RefSeq" id="WP_052403335.1">
    <property type="nucleotide sequence ID" value="NZ_CCVW01000004.1"/>
</dbReference>